<dbReference type="ESTHER" id="9actn-d0whx1">
    <property type="family name" value="6_AlphaBeta_hydrolase"/>
</dbReference>
<dbReference type="Gene3D" id="3.40.50.1820">
    <property type="entry name" value="alpha/beta hydrolase"/>
    <property type="match status" value="1"/>
</dbReference>
<keyword evidence="1" id="KW-1133">Transmembrane helix</keyword>
<feature type="domain" description="AB hydrolase-1" evidence="2">
    <location>
        <begin position="192"/>
        <end position="315"/>
    </location>
</feature>
<keyword evidence="4" id="KW-1185">Reference proteome</keyword>
<keyword evidence="1" id="KW-0472">Membrane</keyword>
<dbReference type="GeneID" id="85008411"/>
<dbReference type="InterPro" id="IPR000073">
    <property type="entry name" value="AB_hydrolase_1"/>
</dbReference>
<gene>
    <name evidence="3" type="ORF">HMPREF0762_01443</name>
</gene>
<dbReference type="SUPFAM" id="SSF53474">
    <property type="entry name" value="alpha/beta-Hydrolases"/>
    <property type="match status" value="1"/>
</dbReference>
<dbReference type="STRING" id="649764.HMPREF0762_01443"/>
<sequence length="452" mass="49262">MNRTVAWAFRIANTLAVSAFVACACLHAVVPRAVVAILGCWVLALCVWPAPYGEASRIRRIKACRGACELLIVFLMSCGIVCAAAFVAFGAALFGAMRGAPIDPMFWLACLGIACAIEAFVFWCGMIRAYVFSMQLGVRLRVLGGVFGLVPFVHLYFLARIISTVDAEARFEYEREVLDESRAALRVCATNYPLLLVHGVFFRDSKLVNYWGRIPEALERNGARIFYGCHSSALPVKESARELARRIREVCDETGADKVNLIAHSKGGLDCRAALADPEIAEHVASLVTINTPHRGCEFADYLLGIMPAAQQQAVARAYDTAAHALGDPAPDFISAVRDLTASGAARLNAELPSTVDGVWCASYGSKLNKASSGTFPLNLTYLIARYFDGPNDGLVGERSFAWGDSYRFLEIEGKRGISHGDMVDLNRENIPGFDVREFYVQLVGDLKARGL</sequence>
<dbReference type="RefSeq" id="WP_006362702.1">
    <property type="nucleotide sequence ID" value="NZ_GG700631.1"/>
</dbReference>
<dbReference type="eggNOG" id="COG1075">
    <property type="taxonomic scope" value="Bacteria"/>
</dbReference>
<feature type="transmembrane region" description="Helical" evidence="1">
    <location>
        <begin position="106"/>
        <end position="130"/>
    </location>
</feature>
<organism evidence="3 4">
    <name type="scientific">Slackia exigua (strain ATCC 700122 / DSM 15923 / CIP 105133 / JCM 11022 / KCTC 5966 / S-7)</name>
    <dbReference type="NCBI Taxonomy" id="649764"/>
    <lineage>
        <taxon>Bacteria</taxon>
        <taxon>Bacillati</taxon>
        <taxon>Actinomycetota</taxon>
        <taxon>Coriobacteriia</taxon>
        <taxon>Eggerthellales</taxon>
        <taxon>Eggerthellaceae</taxon>
        <taxon>Slackia</taxon>
    </lineage>
</organism>
<dbReference type="GO" id="GO:0003824">
    <property type="term" value="F:catalytic activity"/>
    <property type="evidence" value="ECO:0007669"/>
    <property type="project" value="UniProtKB-ARBA"/>
</dbReference>
<comment type="caution">
    <text evidence="3">The sequence shown here is derived from an EMBL/GenBank/DDBJ whole genome shotgun (WGS) entry which is preliminary data.</text>
</comment>
<evidence type="ECO:0000256" key="1">
    <source>
        <dbReference type="SAM" id="Phobius"/>
    </source>
</evidence>
<name>D0WHX1_SLAES</name>
<dbReference type="Proteomes" id="UP000006001">
    <property type="component" value="Unassembled WGS sequence"/>
</dbReference>
<evidence type="ECO:0000259" key="2">
    <source>
        <dbReference type="Pfam" id="PF00561"/>
    </source>
</evidence>
<evidence type="ECO:0000313" key="4">
    <source>
        <dbReference type="Proteomes" id="UP000006001"/>
    </source>
</evidence>
<dbReference type="AlphaFoldDB" id="D0WHX1"/>
<dbReference type="Pfam" id="PF00561">
    <property type="entry name" value="Abhydrolase_1"/>
    <property type="match status" value="1"/>
</dbReference>
<reference evidence="3" key="1">
    <citation type="submission" date="2009-10" db="EMBL/GenBank/DDBJ databases">
        <authorList>
            <person name="Weinstock G."/>
            <person name="Sodergren E."/>
            <person name="Clifton S."/>
            <person name="Fulton L."/>
            <person name="Fulton B."/>
            <person name="Courtney L."/>
            <person name="Fronick C."/>
            <person name="Harrison M."/>
            <person name="Strong C."/>
            <person name="Farmer C."/>
            <person name="Delahaunty K."/>
            <person name="Markovic C."/>
            <person name="Hall O."/>
            <person name="Minx P."/>
            <person name="Tomlinson C."/>
            <person name="Mitreva M."/>
            <person name="Nelson J."/>
            <person name="Hou S."/>
            <person name="Wollam A."/>
            <person name="Pepin K.H."/>
            <person name="Johnson M."/>
            <person name="Bhonagiri V."/>
            <person name="Nash W.E."/>
            <person name="Warren W."/>
            <person name="Chinwalla A."/>
            <person name="Mardis E.R."/>
            <person name="Wilson R.K."/>
        </authorList>
    </citation>
    <scope>NUCLEOTIDE SEQUENCE [LARGE SCALE GENOMIC DNA]</scope>
    <source>
        <strain evidence="3">ATCC 700122</strain>
    </source>
</reference>
<dbReference type="PROSITE" id="PS51257">
    <property type="entry name" value="PROKAR_LIPOPROTEIN"/>
    <property type="match status" value="1"/>
</dbReference>
<accession>D0WHX1</accession>
<feature type="transmembrane region" description="Helical" evidence="1">
    <location>
        <begin position="142"/>
        <end position="163"/>
    </location>
</feature>
<dbReference type="HOGENOM" id="CLU_049003_0_0_11"/>
<protein>
    <recommendedName>
        <fullName evidence="2">AB hydrolase-1 domain-containing protein</fullName>
    </recommendedName>
</protein>
<dbReference type="OrthoDB" id="8871309at2"/>
<keyword evidence="1" id="KW-0812">Transmembrane</keyword>
<feature type="transmembrane region" description="Helical" evidence="1">
    <location>
        <begin position="70"/>
        <end position="94"/>
    </location>
</feature>
<dbReference type="EMBL" id="ACUX02000014">
    <property type="protein sequence ID" value="EEZ60918.1"/>
    <property type="molecule type" value="Genomic_DNA"/>
</dbReference>
<feature type="transmembrane region" description="Helical" evidence="1">
    <location>
        <begin position="33"/>
        <end position="50"/>
    </location>
</feature>
<proteinExistence type="predicted"/>
<dbReference type="InterPro" id="IPR029058">
    <property type="entry name" value="AB_hydrolase_fold"/>
</dbReference>
<evidence type="ECO:0000313" key="3">
    <source>
        <dbReference type="EMBL" id="EEZ60918.1"/>
    </source>
</evidence>